<dbReference type="Gene3D" id="2.40.37.10">
    <property type="entry name" value="Lyase, Ornithine Decarboxylase, Chain A, domain 1"/>
    <property type="match status" value="1"/>
</dbReference>
<organism evidence="13">
    <name type="scientific">hydrothermal vent metagenome</name>
    <dbReference type="NCBI Taxonomy" id="652676"/>
    <lineage>
        <taxon>unclassified sequences</taxon>
        <taxon>metagenomes</taxon>
        <taxon>ecological metagenomes</taxon>
    </lineage>
</organism>
<dbReference type="GO" id="GO:0008836">
    <property type="term" value="F:diaminopimelate decarboxylase activity"/>
    <property type="evidence" value="ECO:0007669"/>
    <property type="project" value="InterPro"/>
</dbReference>
<dbReference type="GO" id="GO:0009089">
    <property type="term" value="P:lysine biosynthetic process via diaminopimelate"/>
    <property type="evidence" value="ECO:0007669"/>
    <property type="project" value="InterPro"/>
</dbReference>
<dbReference type="InterPro" id="IPR029066">
    <property type="entry name" value="PLP-binding_barrel"/>
</dbReference>
<dbReference type="InterPro" id="IPR018042">
    <property type="entry name" value="Aspartate_kinase_CS"/>
</dbReference>
<dbReference type="PANTHER" id="PTHR43727:SF2">
    <property type="entry name" value="GROUP IV DECARBOXYLASE"/>
    <property type="match status" value="1"/>
</dbReference>
<dbReference type="SUPFAM" id="SSF51419">
    <property type="entry name" value="PLP-binding barrel"/>
    <property type="match status" value="1"/>
</dbReference>
<protein>
    <recommendedName>
        <fullName evidence="2">aspartate kinase</fullName>
        <ecNumber evidence="2">2.7.2.4</ecNumber>
    </recommendedName>
</protein>
<dbReference type="NCBIfam" id="TIGR00657">
    <property type="entry name" value="asp_kinases"/>
    <property type="match status" value="1"/>
</dbReference>
<dbReference type="PROSITE" id="PS00878">
    <property type="entry name" value="ODR_DC_2_1"/>
    <property type="match status" value="1"/>
</dbReference>
<dbReference type="EC" id="2.7.2.4" evidence="2"/>
<evidence type="ECO:0000256" key="7">
    <source>
        <dbReference type="ARBA" id="ARBA00022840"/>
    </source>
</evidence>
<dbReference type="Gene3D" id="1.20.120.1320">
    <property type="entry name" value="Aspartokinase, catalytic domain"/>
    <property type="match status" value="1"/>
</dbReference>
<evidence type="ECO:0000259" key="11">
    <source>
        <dbReference type="Pfam" id="PF00696"/>
    </source>
</evidence>
<dbReference type="AlphaFoldDB" id="A0A3B0VK46"/>
<dbReference type="SUPFAM" id="SSF55021">
    <property type="entry name" value="ACT-like"/>
    <property type="match status" value="2"/>
</dbReference>
<dbReference type="PROSITE" id="PS00324">
    <property type="entry name" value="ASPARTOKINASE"/>
    <property type="match status" value="1"/>
</dbReference>
<evidence type="ECO:0000259" key="10">
    <source>
        <dbReference type="Pfam" id="PF00278"/>
    </source>
</evidence>
<accession>A0A3B0VK46</accession>
<evidence type="ECO:0000256" key="8">
    <source>
        <dbReference type="ARBA" id="ARBA00022898"/>
    </source>
</evidence>
<dbReference type="PRINTS" id="PR01179">
    <property type="entry name" value="ODADCRBXLASE"/>
</dbReference>
<evidence type="ECO:0000256" key="5">
    <source>
        <dbReference type="ARBA" id="ARBA00022777"/>
    </source>
</evidence>
<feature type="domain" description="Orn/DAP/Arg decarboxylase 2 N-terminal" evidence="12">
    <location>
        <begin position="499"/>
        <end position="731"/>
    </location>
</feature>
<dbReference type="InterPro" id="IPR036393">
    <property type="entry name" value="AceGlu_kinase-like_sf"/>
</dbReference>
<dbReference type="PRINTS" id="PR01181">
    <property type="entry name" value="DAPDCRBXLASE"/>
</dbReference>
<dbReference type="PANTHER" id="PTHR43727">
    <property type="entry name" value="DIAMINOPIMELATE DECARBOXYLASE"/>
    <property type="match status" value="1"/>
</dbReference>
<dbReference type="GO" id="GO:0005524">
    <property type="term" value="F:ATP binding"/>
    <property type="evidence" value="ECO:0007669"/>
    <property type="project" value="UniProtKB-KW"/>
</dbReference>
<sequence length="848" mass="93786">MSDNKSIVVLKFGGTSVTKLKRWQQIVRIVKQRLGQGYKVAIVHSAKSGVTNLLDQFCATQDIQFIDKVCQSITQLADELQLTVNIQEYLSELCAYSEKTQLDSYDIAKILSFGELMTHVIACKFLAKHLSIKSLDPKKIFISQIDDNRADATKILSAKCSIKSIKMTQDCIIIPGFIAANTTGNTVVLGRGGSDTSASYLAVALAARRIEIWTDVHGIFSANPHVVASARLIEKIGYEEAREIAASGGKVLHPRCILPAELDNIPIHIYNSQDMSANGTVIKKGYESTTPRVRAINVRHKITLISMDSINMWHQAGFMGKIFGVFAQMGVSIDIVVTAQTNVTVSIDQADNVITNGILATLKHKLLPFCTVIIYKNCSAVTLVGYRMRALLGQIAPIISNFAEQRIYLTSQASNDLNISIVVDEDQADKLVIALHDSLIADNTNQDGFGATWEQLITRQTDKPATPPTWWQTSQHKLLKLAQKHSPCYVYNQSTILQQISLLKSLKGIDKIFFAMKANPNAEVLRIMYANGIAIETVSPGEIKRVQDSISSIAQDDILFTPNFAAIEEYQAALEQGYHVTIDNKSILQDYPQVFSNQNIFLRLDPGHGSGHHRYVRTAGEHSKFGIHASELNAVKQLCDEHNITIKGLHAHTGSGILDHQNWFRTINYLTSKLKIFCDVKIINIGGGMGVTENPFDQGLSMGELDKILLSFKQKYPQLKFWMEPGRFLVANAGVLLAKVTQTKLKGNSGYIGLETGMNSLIRPSLYGAWHNIVNLSRLDAELDFRATIVGPICETGDILGVDRKVPFSSAGDVFLIANCGAYGYSMASRYNLREPAQEIFFHSFLNQ</sequence>
<dbReference type="InterPro" id="IPR022653">
    <property type="entry name" value="De-COase2_pyr-phos_BS"/>
</dbReference>
<dbReference type="InterPro" id="IPR009006">
    <property type="entry name" value="Ala_racemase/Decarboxylase_C"/>
</dbReference>
<dbReference type="GO" id="GO:0004072">
    <property type="term" value="F:aspartate kinase activity"/>
    <property type="evidence" value="ECO:0007669"/>
    <property type="project" value="UniProtKB-EC"/>
</dbReference>
<dbReference type="InterPro" id="IPR001048">
    <property type="entry name" value="Asp/Glu/Uridylate_kinase"/>
</dbReference>
<comment type="cofactor">
    <cofactor evidence="1">
        <name>pyridoxal 5'-phosphate</name>
        <dbReference type="ChEBI" id="CHEBI:597326"/>
    </cofactor>
</comment>
<keyword evidence="5" id="KW-0418">Kinase</keyword>
<feature type="domain" description="Aspartate/glutamate/uridylate kinase" evidence="11">
    <location>
        <begin position="7"/>
        <end position="271"/>
    </location>
</feature>
<dbReference type="Pfam" id="PF02784">
    <property type="entry name" value="Orn_Arg_deC_N"/>
    <property type="match status" value="1"/>
</dbReference>
<evidence type="ECO:0000256" key="6">
    <source>
        <dbReference type="ARBA" id="ARBA00022793"/>
    </source>
</evidence>
<evidence type="ECO:0000256" key="1">
    <source>
        <dbReference type="ARBA" id="ARBA00001933"/>
    </source>
</evidence>
<dbReference type="Gene3D" id="3.40.1160.10">
    <property type="entry name" value="Acetylglutamate kinase-like"/>
    <property type="match status" value="1"/>
</dbReference>
<dbReference type="Pfam" id="PF00696">
    <property type="entry name" value="AA_kinase"/>
    <property type="match status" value="1"/>
</dbReference>
<evidence type="ECO:0000256" key="9">
    <source>
        <dbReference type="ARBA" id="ARBA00023239"/>
    </source>
</evidence>
<dbReference type="SUPFAM" id="SSF50621">
    <property type="entry name" value="Alanine racemase C-terminal domain-like"/>
    <property type="match status" value="1"/>
</dbReference>
<dbReference type="InterPro" id="IPR001341">
    <property type="entry name" value="Asp_kinase"/>
</dbReference>
<keyword evidence="6" id="KW-0210">Decarboxylase</keyword>
<gene>
    <name evidence="13" type="ORF">MNBD_GAMMA01-771</name>
</gene>
<evidence type="ECO:0000313" key="13">
    <source>
        <dbReference type="EMBL" id="VAW38707.1"/>
    </source>
</evidence>
<dbReference type="Gene3D" id="3.30.70.260">
    <property type="match status" value="2"/>
</dbReference>
<dbReference type="InterPro" id="IPR045865">
    <property type="entry name" value="ACT-like_dom_sf"/>
</dbReference>
<keyword evidence="8" id="KW-0663">Pyridoxal phosphate</keyword>
<name>A0A3B0VK46_9ZZZZ</name>
<dbReference type="Gene3D" id="3.20.20.10">
    <property type="entry name" value="Alanine racemase"/>
    <property type="match status" value="1"/>
</dbReference>
<evidence type="ECO:0000256" key="3">
    <source>
        <dbReference type="ARBA" id="ARBA00022679"/>
    </source>
</evidence>
<dbReference type="InterPro" id="IPR002986">
    <property type="entry name" value="DAP_deCOOHase_LysA"/>
</dbReference>
<evidence type="ECO:0000259" key="12">
    <source>
        <dbReference type="Pfam" id="PF02784"/>
    </source>
</evidence>
<dbReference type="InterPro" id="IPR042199">
    <property type="entry name" value="AsparK_Bifunc_asparK/hSer_DH"/>
</dbReference>
<dbReference type="InterPro" id="IPR022644">
    <property type="entry name" value="De-COase2_N"/>
</dbReference>
<dbReference type="NCBIfam" id="NF006515">
    <property type="entry name" value="PRK08961.1"/>
    <property type="match status" value="1"/>
</dbReference>
<dbReference type="InterPro" id="IPR022643">
    <property type="entry name" value="De-COase2_C"/>
</dbReference>
<dbReference type="Pfam" id="PF00278">
    <property type="entry name" value="Orn_DAP_Arg_deC"/>
    <property type="match status" value="1"/>
</dbReference>
<feature type="domain" description="Orn/DAP/Arg decarboxylase 2 C-terminal" evidence="10">
    <location>
        <begin position="489"/>
        <end position="821"/>
    </location>
</feature>
<proteinExistence type="predicted"/>
<evidence type="ECO:0000256" key="2">
    <source>
        <dbReference type="ARBA" id="ARBA00013059"/>
    </source>
</evidence>
<dbReference type="NCBIfam" id="TIGR01048">
    <property type="entry name" value="lysA"/>
    <property type="match status" value="1"/>
</dbReference>
<dbReference type="EMBL" id="UOEW01000211">
    <property type="protein sequence ID" value="VAW38707.1"/>
    <property type="molecule type" value="Genomic_DNA"/>
</dbReference>
<keyword evidence="9 13" id="KW-0456">Lyase</keyword>
<evidence type="ECO:0000256" key="4">
    <source>
        <dbReference type="ARBA" id="ARBA00022741"/>
    </source>
</evidence>
<dbReference type="SUPFAM" id="SSF53633">
    <property type="entry name" value="Carbamate kinase-like"/>
    <property type="match status" value="1"/>
</dbReference>
<dbReference type="InterPro" id="IPR000183">
    <property type="entry name" value="Orn/DAP/Arg_de-COase"/>
</dbReference>
<reference evidence="13" key="1">
    <citation type="submission" date="2018-06" db="EMBL/GenBank/DDBJ databases">
        <authorList>
            <person name="Zhirakovskaya E."/>
        </authorList>
    </citation>
    <scope>NUCLEOTIDE SEQUENCE</scope>
</reference>
<keyword evidence="3" id="KW-0808">Transferase</keyword>
<keyword evidence="7" id="KW-0067">ATP-binding</keyword>
<keyword evidence="4" id="KW-0547">Nucleotide-binding</keyword>